<feature type="region of interest" description="Disordered" evidence="10">
    <location>
        <begin position="819"/>
        <end position="841"/>
    </location>
</feature>
<dbReference type="CDD" id="cd04020">
    <property type="entry name" value="C2B_SLP_1-2-3-4"/>
    <property type="match status" value="1"/>
</dbReference>
<evidence type="ECO:0000256" key="7">
    <source>
        <dbReference type="ARBA" id="ARBA00023136"/>
    </source>
</evidence>
<dbReference type="FunFam" id="2.60.40.150:FF:000006">
    <property type="entry name" value="Synaptotagmin-like 5, isoform CRA_a"/>
    <property type="match status" value="1"/>
</dbReference>
<dbReference type="PANTHER" id="PTHR45716">
    <property type="entry name" value="BITESIZE, ISOFORM I"/>
    <property type="match status" value="1"/>
</dbReference>
<feature type="region of interest" description="Disordered" evidence="10">
    <location>
        <begin position="97"/>
        <end position="267"/>
    </location>
</feature>
<evidence type="ECO:0000259" key="12">
    <source>
        <dbReference type="PROSITE" id="PS50916"/>
    </source>
</evidence>
<reference evidence="13" key="1">
    <citation type="submission" date="2025-08" db="UniProtKB">
        <authorList>
            <consortium name="Ensembl"/>
        </authorList>
    </citation>
    <scope>IDENTIFICATION</scope>
</reference>
<feature type="compositionally biased region" description="Low complexity" evidence="10">
    <location>
        <begin position="254"/>
        <end position="267"/>
    </location>
</feature>
<feature type="domain" description="RabBD" evidence="12">
    <location>
        <begin position="38"/>
        <end position="94"/>
    </location>
</feature>
<dbReference type="PANTHER" id="PTHR45716:SF3">
    <property type="entry name" value="SYNAPTOTAGMIN-LIKE PROTEIN 1"/>
    <property type="match status" value="1"/>
</dbReference>
<dbReference type="InterPro" id="IPR043567">
    <property type="entry name" value="SYTL1-5_C2B"/>
</dbReference>
<dbReference type="SMART" id="SM00239">
    <property type="entry name" value="C2"/>
    <property type="match status" value="2"/>
</dbReference>
<evidence type="ECO:0000256" key="1">
    <source>
        <dbReference type="ARBA" id="ARBA00004184"/>
    </source>
</evidence>
<evidence type="ECO:0000256" key="5">
    <source>
        <dbReference type="ARBA" id="ARBA00022553"/>
    </source>
</evidence>
<keyword evidence="6" id="KW-0677">Repeat</keyword>
<evidence type="ECO:0000256" key="10">
    <source>
        <dbReference type="SAM" id="MobiDB-lite"/>
    </source>
</evidence>
<keyword evidence="7" id="KW-0472">Membrane</keyword>
<keyword evidence="5" id="KW-0597">Phosphoprotein</keyword>
<dbReference type="GO" id="GO:0070382">
    <property type="term" value="C:exocytic vesicle"/>
    <property type="evidence" value="ECO:0007669"/>
    <property type="project" value="TreeGrafter"/>
</dbReference>
<evidence type="ECO:0000256" key="3">
    <source>
        <dbReference type="ARBA" id="ARBA00022475"/>
    </source>
</evidence>
<dbReference type="Ensembl" id="ENSJHYT00000006685.1">
    <property type="protein sequence ID" value="ENSJHYP00000005440.1"/>
    <property type="gene ID" value="ENSJHYG00000004444.1"/>
</dbReference>
<dbReference type="InterPro" id="IPR010911">
    <property type="entry name" value="Rab_BD"/>
</dbReference>
<comment type="subcellular location">
    <subcellularLocation>
        <location evidence="2">Cell membrane</location>
    </subcellularLocation>
    <subcellularLocation>
        <location evidence="1">Endomembrane system</location>
        <topology evidence="1">Peripheral membrane protein</topology>
    </subcellularLocation>
</comment>
<keyword evidence="14" id="KW-1185">Reference proteome</keyword>
<proteinExistence type="predicted"/>
<dbReference type="GO" id="GO:0006887">
    <property type="term" value="P:exocytosis"/>
    <property type="evidence" value="ECO:0007669"/>
    <property type="project" value="UniProtKB-KW"/>
</dbReference>
<feature type="domain" description="C2" evidence="11">
    <location>
        <begin position="422"/>
        <end position="552"/>
    </location>
</feature>
<dbReference type="InterPro" id="IPR035892">
    <property type="entry name" value="C2_domain_sf"/>
</dbReference>
<dbReference type="Proteomes" id="UP000694408">
    <property type="component" value="Unplaced"/>
</dbReference>
<organism evidence="13 14">
    <name type="scientific">Junco hyemalis</name>
    <name type="common">Dark-eyed junco</name>
    <dbReference type="NCBI Taxonomy" id="40217"/>
    <lineage>
        <taxon>Eukaryota</taxon>
        <taxon>Metazoa</taxon>
        <taxon>Chordata</taxon>
        <taxon>Craniata</taxon>
        <taxon>Vertebrata</taxon>
        <taxon>Euteleostomi</taxon>
        <taxon>Archelosauria</taxon>
        <taxon>Archosauria</taxon>
        <taxon>Dinosauria</taxon>
        <taxon>Saurischia</taxon>
        <taxon>Theropoda</taxon>
        <taxon>Coelurosauria</taxon>
        <taxon>Aves</taxon>
        <taxon>Neognathae</taxon>
        <taxon>Neoaves</taxon>
        <taxon>Telluraves</taxon>
        <taxon>Australaves</taxon>
        <taxon>Passeriformes</taxon>
        <taxon>Passerellidae</taxon>
        <taxon>Junco</taxon>
    </lineage>
</organism>
<evidence type="ECO:0000256" key="9">
    <source>
        <dbReference type="ARBA" id="ARBA00075525"/>
    </source>
</evidence>
<feature type="domain" description="C2" evidence="11">
    <location>
        <begin position="287"/>
        <end position="407"/>
    </location>
</feature>
<protein>
    <recommendedName>
        <fullName evidence="8">Synaptotagmin-like protein 1</fullName>
    </recommendedName>
    <alternativeName>
        <fullName evidence="9">Exophilin-7</fullName>
    </alternativeName>
</protein>
<dbReference type="Pfam" id="PF00168">
    <property type="entry name" value="C2"/>
    <property type="match status" value="2"/>
</dbReference>
<evidence type="ECO:0000313" key="14">
    <source>
        <dbReference type="Proteomes" id="UP000694408"/>
    </source>
</evidence>
<dbReference type="PROSITE" id="PS50916">
    <property type="entry name" value="RABBD"/>
    <property type="match status" value="1"/>
</dbReference>
<dbReference type="FunFam" id="2.60.40.150:FF:000108">
    <property type="entry name" value="Synaptotagmin like 1"/>
    <property type="match status" value="1"/>
</dbReference>
<dbReference type="GO" id="GO:0006886">
    <property type="term" value="P:intracellular protein transport"/>
    <property type="evidence" value="ECO:0007669"/>
    <property type="project" value="InterPro"/>
</dbReference>
<dbReference type="AlphaFoldDB" id="A0A8C5IK16"/>
<evidence type="ECO:0000256" key="4">
    <source>
        <dbReference type="ARBA" id="ARBA00022483"/>
    </source>
</evidence>
<name>A0A8C5IK16_JUNHY</name>
<dbReference type="PROSITE" id="PS50004">
    <property type="entry name" value="C2"/>
    <property type="match status" value="2"/>
</dbReference>
<evidence type="ECO:0000259" key="11">
    <source>
        <dbReference type="PROSITE" id="PS50004"/>
    </source>
</evidence>
<dbReference type="GO" id="GO:0031267">
    <property type="term" value="F:small GTPase binding"/>
    <property type="evidence" value="ECO:0007669"/>
    <property type="project" value="InterPro"/>
</dbReference>
<sequence>MLASLVHARCAEPLVSPRWPRAGPALSPPPRMALQPEELDLSFLTEEERSCIARVLQRDWQLRRREEGRVSKLRKSVSDPARLRSLTGDWFSDARAQRHQHPLGSDLVRASIRRRRRPRGTEELERGPGLEAIDEPLAEEREDEDGALEMDESSSPEEVQEATEPQPSPPGPAVERTPGSQPVLQGDIPPREPDSPGDTGGPSLGSSSTEEDEEEEPDSAQSSHSAGQRPETPQRDQTPPDPLHPQNGHTPPRLLSTSSSVSSLSSSTLSGSLMSLYSEGELGRVPVRGCVQFSLRYQAAEKELQVHVLRCRQLAEAKKQRSDPYIKTYLLPDKSNRSKRKTAVRKRSLDPVFNETLKYKLEKRDLQGRTLNLSVWHHDSLGRNLFLGEVEVALGTWDWANTRPEWFSLQPRMPIPSDGLPSRGSLNLALKFIPAGSEGAGMPPTGELHIWVKDAQGLIPLQSGTVDAFVQCYVLPDDSKASRQKTRVVKRSLNPLFNHTMVYDGFQARDLAEACAEFTLWHHEAFSKRQLGGIRLSLGTGESRGCPQAVPSPRECPQPLGCPQFVPSPGADGLLSPQAAATGCPWAGWTPRPRSRACGSSCCSSRGAGWRRCCPCAPTWCPGGSPQTHRAAGPWDCGVWAGWGLCPPSAAMKGHQRAQLAALYCCGHIWRPFIALATIPCLLPPLWGWSCCAPLLPVWGCRCLCGVLGTWGTGVTHSSSQNKTPLPNFSPSPGYFNPVIHCLSITNFLNGGENFASHPIDLSFHARPSSPWVWGALLCQGPPFLSGVPHTGLPCPLGPHTGSQLLGELESLGPTLKSHPVAEQPNPQRGFYCPRTAGAVG</sequence>
<reference evidence="13" key="2">
    <citation type="submission" date="2025-09" db="UniProtKB">
        <authorList>
            <consortium name="Ensembl"/>
        </authorList>
    </citation>
    <scope>IDENTIFICATION</scope>
</reference>
<dbReference type="GO" id="GO:0042043">
    <property type="term" value="F:neurexin family protein binding"/>
    <property type="evidence" value="ECO:0007669"/>
    <property type="project" value="TreeGrafter"/>
</dbReference>
<feature type="compositionally biased region" description="Basic and acidic residues" evidence="10">
    <location>
        <begin position="119"/>
        <end position="128"/>
    </location>
</feature>
<feature type="compositionally biased region" description="Acidic residues" evidence="10">
    <location>
        <begin position="132"/>
        <end position="161"/>
    </location>
</feature>
<keyword evidence="3" id="KW-1003">Cell membrane</keyword>
<evidence type="ECO:0000256" key="2">
    <source>
        <dbReference type="ARBA" id="ARBA00004236"/>
    </source>
</evidence>
<dbReference type="InterPro" id="IPR000008">
    <property type="entry name" value="C2_dom"/>
</dbReference>
<feature type="compositionally biased region" description="Acidic residues" evidence="10">
    <location>
        <begin position="209"/>
        <end position="218"/>
    </location>
</feature>
<dbReference type="GO" id="GO:0005886">
    <property type="term" value="C:plasma membrane"/>
    <property type="evidence" value="ECO:0007669"/>
    <property type="project" value="UniProtKB-SubCell"/>
</dbReference>
<evidence type="ECO:0000256" key="8">
    <source>
        <dbReference type="ARBA" id="ARBA00072163"/>
    </source>
</evidence>
<evidence type="ECO:0000256" key="6">
    <source>
        <dbReference type="ARBA" id="ARBA00022737"/>
    </source>
</evidence>
<keyword evidence="4" id="KW-0268">Exocytosis</keyword>
<dbReference type="Gene3D" id="2.60.40.150">
    <property type="entry name" value="C2 domain"/>
    <property type="match status" value="2"/>
</dbReference>
<evidence type="ECO:0000313" key="13">
    <source>
        <dbReference type="Ensembl" id="ENSJHYP00000005440.1"/>
    </source>
</evidence>
<dbReference type="Gene3D" id="6.10.250.3000">
    <property type="match status" value="1"/>
</dbReference>
<accession>A0A8C5IK16</accession>
<dbReference type="SUPFAM" id="SSF49562">
    <property type="entry name" value="C2 domain (Calcium/lipid-binding domain, CaLB)"/>
    <property type="match status" value="2"/>
</dbReference>
<dbReference type="CDD" id="cd08393">
    <property type="entry name" value="C2A_SLP-1_2"/>
    <property type="match status" value="1"/>
</dbReference>